<accession>A0A653AYM6</accession>
<protein>
    <submittedName>
        <fullName evidence="1">Uncharacterized protein</fullName>
    </submittedName>
</protein>
<evidence type="ECO:0000313" key="1">
    <source>
        <dbReference type="EMBL" id="VDN61097.1"/>
    </source>
</evidence>
<dbReference type="AlphaFoldDB" id="A0A653AYM6"/>
<proteinExistence type="predicted"/>
<sequence length="54" mass="5664">MFLAPLATVTQEPETYPVRRRLSGPSPGVSGASPLSRMVTDMLMSARRGGGSDA</sequence>
<dbReference type="EMBL" id="LR130779">
    <property type="protein sequence ID" value="VDN61097.1"/>
    <property type="molecule type" value="Genomic_DNA"/>
</dbReference>
<name>A0A653AYM6_ECTOL</name>
<organism evidence="1">
    <name type="scientific">Ectopseudomonas oleovorans</name>
    <name type="common">Pseudomonas oleovorans</name>
    <dbReference type="NCBI Taxonomy" id="301"/>
    <lineage>
        <taxon>Bacteria</taxon>
        <taxon>Pseudomonadati</taxon>
        <taxon>Pseudomonadota</taxon>
        <taxon>Gammaproteobacteria</taxon>
        <taxon>Pseudomonadales</taxon>
        <taxon>Pseudomonadaceae</taxon>
        <taxon>Ectopseudomonas</taxon>
    </lineage>
</organism>
<reference evidence="1" key="1">
    <citation type="submission" date="2018-11" db="EMBL/GenBank/DDBJ databases">
        <authorList>
            <consortium name="Genoscope - CEA"/>
            <person name="William W."/>
        </authorList>
    </citation>
    <scope>NUCLEOTIDE SEQUENCE [LARGE SCALE GENOMIC DNA]</scope>
    <source>
        <strain evidence="1">T9AD</strain>
    </source>
</reference>
<gene>
    <name evidence="1" type="ORF">POT9AD_0101</name>
</gene>